<dbReference type="InterPro" id="IPR036770">
    <property type="entry name" value="Ankyrin_rpt-contain_sf"/>
</dbReference>
<organism evidence="5 6">
    <name type="scientific">Metarhizium album (strain ARSEF 1941)</name>
    <dbReference type="NCBI Taxonomy" id="1081103"/>
    <lineage>
        <taxon>Eukaryota</taxon>
        <taxon>Fungi</taxon>
        <taxon>Dikarya</taxon>
        <taxon>Ascomycota</taxon>
        <taxon>Pezizomycotina</taxon>
        <taxon>Sordariomycetes</taxon>
        <taxon>Hypocreomycetidae</taxon>
        <taxon>Hypocreales</taxon>
        <taxon>Clavicipitaceae</taxon>
        <taxon>Metarhizium</taxon>
    </lineage>
</organism>
<dbReference type="AlphaFoldDB" id="A0A0B2WKS4"/>
<accession>A0A0B2WKS4</accession>
<dbReference type="PROSITE" id="PS50297">
    <property type="entry name" value="ANK_REP_REGION"/>
    <property type="match status" value="3"/>
</dbReference>
<dbReference type="InterPro" id="IPR036047">
    <property type="entry name" value="F-box-like_dom_sf"/>
</dbReference>
<dbReference type="SUPFAM" id="SSF81383">
    <property type="entry name" value="F-box domain"/>
    <property type="match status" value="1"/>
</dbReference>
<dbReference type="Pfam" id="PF12796">
    <property type="entry name" value="Ank_2"/>
    <property type="match status" value="3"/>
</dbReference>
<dbReference type="GeneID" id="63742058"/>
<evidence type="ECO:0000313" key="5">
    <source>
        <dbReference type="EMBL" id="KHN94548.1"/>
    </source>
</evidence>
<reference evidence="5 6" key="1">
    <citation type="journal article" date="2014" name="Proc. Natl. Acad. Sci. U.S.A.">
        <title>Trajectory and genomic determinants of fungal-pathogen speciation and host adaptation.</title>
        <authorList>
            <person name="Hu X."/>
            <person name="Xiao G."/>
            <person name="Zheng P."/>
            <person name="Shang Y."/>
            <person name="Su Y."/>
            <person name="Zhang X."/>
            <person name="Liu X."/>
            <person name="Zhan S."/>
            <person name="St Leger R.J."/>
            <person name="Wang C."/>
        </authorList>
    </citation>
    <scope>NUCLEOTIDE SEQUENCE [LARGE SCALE GENOMIC DNA]</scope>
    <source>
        <strain evidence="5 6">ARSEF 1941</strain>
    </source>
</reference>
<keyword evidence="2 3" id="KW-0040">ANK repeat</keyword>
<dbReference type="InterPro" id="IPR051165">
    <property type="entry name" value="Multifunctional_ANK_Repeat"/>
</dbReference>
<feature type="repeat" description="ANK" evidence="3">
    <location>
        <begin position="503"/>
        <end position="535"/>
    </location>
</feature>
<dbReference type="HOGENOM" id="CLU_393336_0_0_1"/>
<dbReference type="Pfam" id="PF12937">
    <property type="entry name" value="F-box-like"/>
    <property type="match status" value="1"/>
</dbReference>
<dbReference type="RefSeq" id="XP_040675614.1">
    <property type="nucleotide sequence ID" value="XM_040826401.1"/>
</dbReference>
<dbReference type="EMBL" id="AZHE01000033">
    <property type="protein sequence ID" value="KHN94548.1"/>
    <property type="molecule type" value="Genomic_DNA"/>
</dbReference>
<feature type="repeat" description="ANK" evidence="3">
    <location>
        <begin position="402"/>
        <end position="434"/>
    </location>
</feature>
<evidence type="ECO:0000256" key="2">
    <source>
        <dbReference type="ARBA" id="ARBA00023043"/>
    </source>
</evidence>
<evidence type="ECO:0000259" key="4">
    <source>
        <dbReference type="Pfam" id="PF12937"/>
    </source>
</evidence>
<dbReference type="PANTHER" id="PTHR24123:SF33">
    <property type="entry name" value="PROTEIN HOS4"/>
    <property type="match status" value="1"/>
</dbReference>
<gene>
    <name evidence="5" type="ORF">MAM_07603</name>
</gene>
<proteinExistence type="predicted"/>
<name>A0A0B2WKS4_METAS</name>
<feature type="domain" description="F-box" evidence="4">
    <location>
        <begin position="50"/>
        <end position="91"/>
    </location>
</feature>
<dbReference type="Proteomes" id="UP000030816">
    <property type="component" value="Unassembled WGS sequence"/>
</dbReference>
<dbReference type="PROSITE" id="PS50088">
    <property type="entry name" value="ANK_REPEAT"/>
    <property type="match status" value="3"/>
</dbReference>
<dbReference type="Gene3D" id="1.25.40.20">
    <property type="entry name" value="Ankyrin repeat-containing domain"/>
    <property type="match status" value="2"/>
</dbReference>
<dbReference type="STRING" id="1081103.A0A0B2WKS4"/>
<feature type="repeat" description="ANK" evidence="3">
    <location>
        <begin position="435"/>
        <end position="467"/>
    </location>
</feature>
<dbReference type="OrthoDB" id="4860873at2759"/>
<dbReference type="PANTHER" id="PTHR24123">
    <property type="entry name" value="ANKYRIN REPEAT-CONTAINING"/>
    <property type="match status" value="1"/>
</dbReference>
<dbReference type="SMART" id="SM00248">
    <property type="entry name" value="ANK"/>
    <property type="match status" value="11"/>
</dbReference>
<comment type="caution">
    <text evidence="5">The sequence shown here is derived from an EMBL/GenBank/DDBJ whole genome shotgun (WGS) entry which is preliminary data.</text>
</comment>
<evidence type="ECO:0000256" key="3">
    <source>
        <dbReference type="PROSITE-ProRule" id="PRU00023"/>
    </source>
</evidence>
<evidence type="ECO:0000256" key="1">
    <source>
        <dbReference type="ARBA" id="ARBA00022737"/>
    </source>
</evidence>
<keyword evidence="1" id="KW-0677">Repeat</keyword>
<sequence>MDCETLRPTNTWRCRQRSVVLILAKVFQNTAGKVPSLPFFDPAVTTMSITRLPTEICCLILDYVQSENDIIRLALTNRLFSQIATPCYYRRNARQHPKSGGIIHKAAARGRVDILKRAADSGVDVKNFEVALEAARSGKTNVLDFVAESRETPPFTTTELNALVVAASGRPQTDFLRHLLNKFRSSIGIRSLRLCLFRAIAHADKPCAELMLDNGVESASPPAPRPVLDGALGIAVSYPSLEIFEMLLERGANPDRPIIVDAPGRLTIHYAAERPCSGFMKALLKYGADASIPTLDGSTPLLLAIRASCQDTACLLMRETTNHGANMETLLEAIGAGTEEIVKLHLEAGIGVIASGSDPTGYPLHAAAQIERLCAPLLLESRVAILEALIVSSGDVNQRNHVGDSPLHAAVQAESRKGADVLLRHGADVNRLGSKGMSPLHIAALRGLGEIAVALIKYGANITLESQHVKVTALHLACATGGTIIAEELLRFPENKVDAQDLTGRTALFVAAREGDDELVQRLLSRGANPRIGSYSGATPISAAVRLGHVKVVEALLRADPGLIDTTDEVYASRTLFECAQLSDQPYVSRLLERFATNRDPSEPPVGALEFVPADHEYVLAGKRVSGAPILRHCDVCASRVRISAVTRCSSCCGGNFLMCGECSSRAGCLDASHRSVPDIRERQPPLLPITPEEMGYPLPI</sequence>
<evidence type="ECO:0000313" key="6">
    <source>
        <dbReference type="Proteomes" id="UP000030816"/>
    </source>
</evidence>
<dbReference type="SUPFAM" id="SSF48403">
    <property type="entry name" value="Ankyrin repeat"/>
    <property type="match status" value="2"/>
</dbReference>
<dbReference type="InterPro" id="IPR002110">
    <property type="entry name" value="Ankyrin_rpt"/>
</dbReference>
<dbReference type="InterPro" id="IPR001810">
    <property type="entry name" value="F-box_dom"/>
</dbReference>
<protein>
    <submittedName>
        <fullName evidence="5">Ankyrin repeat-containing domain protein</fullName>
    </submittedName>
</protein>
<keyword evidence="6" id="KW-1185">Reference proteome</keyword>